<evidence type="ECO:0000256" key="1">
    <source>
        <dbReference type="ARBA" id="ARBA00022771"/>
    </source>
</evidence>
<evidence type="ECO:0000256" key="2">
    <source>
        <dbReference type="ARBA" id="ARBA00022833"/>
    </source>
</evidence>
<proteinExistence type="predicted"/>
<dbReference type="GO" id="GO:0005737">
    <property type="term" value="C:cytoplasm"/>
    <property type="evidence" value="ECO:0007669"/>
    <property type="project" value="UniProtKB-ARBA"/>
</dbReference>
<dbReference type="AlphaFoldDB" id="A0AAN9Z5G3"/>
<evidence type="ECO:0000313" key="6">
    <source>
        <dbReference type="Proteomes" id="UP001378592"/>
    </source>
</evidence>
<keyword evidence="1 3" id="KW-0479">Metal-binding</keyword>
<dbReference type="InterPro" id="IPR011990">
    <property type="entry name" value="TPR-like_helical_dom_sf"/>
</dbReference>
<dbReference type="GO" id="GO:0033130">
    <property type="term" value="F:acetylcholine receptor binding"/>
    <property type="evidence" value="ECO:0007669"/>
    <property type="project" value="InterPro"/>
</dbReference>
<name>A0AAN9Z5G3_9ORTH</name>
<dbReference type="InterPro" id="IPR001841">
    <property type="entry name" value="Znf_RING"/>
</dbReference>
<dbReference type="Pfam" id="PF10579">
    <property type="entry name" value="Rapsyn_N"/>
    <property type="match status" value="4"/>
</dbReference>
<dbReference type="GO" id="GO:0031594">
    <property type="term" value="C:neuromuscular junction"/>
    <property type="evidence" value="ECO:0007669"/>
    <property type="project" value="TreeGrafter"/>
</dbReference>
<dbReference type="InterPro" id="IPR019568">
    <property type="entry name" value="Rapsyn_myristoylation/link_N"/>
</dbReference>
<dbReference type="SUPFAM" id="SSF48452">
    <property type="entry name" value="TPR-like"/>
    <property type="match status" value="2"/>
</dbReference>
<dbReference type="SMART" id="SM00028">
    <property type="entry name" value="TPR"/>
    <property type="match status" value="5"/>
</dbReference>
<reference evidence="5 6" key="1">
    <citation type="submission" date="2024-03" db="EMBL/GenBank/DDBJ databases">
        <title>The genome assembly and annotation of the cricket Gryllus longicercus Weissman &amp; Gray.</title>
        <authorList>
            <person name="Szrajer S."/>
            <person name="Gray D."/>
            <person name="Ylla G."/>
        </authorList>
    </citation>
    <scope>NUCLEOTIDE SEQUENCE [LARGE SCALE GENOMIC DNA]</scope>
    <source>
        <strain evidence="5">DAG 2021-001</strain>
        <tissue evidence="5">Whole body minus gut</tissue>
    </source>
</reference>
<dbReference type="Proteomes" id="UP001378592">
    <property type="component" value="Unassembled WGS sequence"/>
</dbReference>
<dbReference type="GO" id="GO:0043495">
    <property type="term" value="F:protein-membrane adaptor activity"/>
    <property type="evidence" value="ECO:0007669"/>
    <property type="project" value="InterPro"/>
</dbReference>
<feature type="domain" description="RING-type" evidence="4">
    <location>
        <begin position="627"/>
        <end position="679"/>
    </location>
</feature>
<keyword evidence="2" id="KW-0862">Zinc</keyword>
<dbReference type="PROSITE" id="PS50089">
    <property type="entry name" value="ZF_RING_2"/>
    <property type="match status" value="1"/>
</dbReference>
<protein>
    <recommendedName>
        <fullName evidence="4">RING-type domain-containing protein</fullName>
    </recommendedName>
</protein>
<dbReference type="InterPro" id="IPR013083">
    <property type="entry name" value="Znf_RING/FYVE/PHD"/>
</dbReference>
<dbReference type="EMBL" id="JAZDUA010000228">
    <property type="protein sequence ID" value="KAK7863502.1"/>
    <property type="molecule type" value="Genomic_DNA"/>
</dbReference>
<sequence length="721" mass="83451">MMHPFAEVTIRGDRFRRFNEGQRNLWRYSGAASHQLSAAALLPSPDGSRHPLDVYDFAEEELGHRGPRPAPPGLWDCLVGCRRRVDQQLARRKVEQGLRLYSEHKQQSAVRKWRNALKRIRKVYHRPLMMRLRLRSQVEQGLRLYSQHKQQAAVRKWRSALKRIRKVYHRPLMMRLRLRWQVERGLRLYIQHKQQAAVRKWRSALKRICKVYHRPLMMRLRLRCQVEQGLRLYSQHKQQAVVRKWRSALKRIRKVYHRPLMMRLRLRWQVEQGLRLYSQHKQQAAVRKWRSALKRIRKREDKFTLLGYLYQAYMDWGKYRESLEFAHRQLSLAEEADSPNLRAEAYLSLARAHQRLGGLERALAYGRHSLYNECDQCQTAGQVHLTVGSVYLELAAFCKALEAFQQAHKIAQGIQDPALELQVYVGLSELFGRLQDADKSARYAAKAYDLSRSLQLGDLNSRHHRAALLQMASALRKQGELGDAQDYCTEATRLSIVSGDQAAYARSIRIMGDIYRKKSDINKAYRQYESAMGSAAGMGDRLCQMEAMDGAARCLEALRLQQKICNCRPLEFNTRLLEVASSVGAKLLVRTVRVRLGRIYESLGDTEQQALHERLAQCVEEELELQCGACALPFGLEADSLEALPCAHILHARCAHELLRSRSGRSQDKKKKRLCPDCHRSVSSRLYLQCEDPHRSTFSLASLSLRASDLTLSSRQATSSV</sequence>
<keyword evidence="1 3" id="KW-0863">Zinc-finger</keyword>
<comment type="caution">
    <text evidence="5">The sequence shown here is derived from an EMBL/GenBank/DDBJ whole genome shotgun (WGS) entry which is preliminary data.</text>
</comment>
<dbReference type="InterPro" id="IPR019734">
    <property type="entry name" value="TPR_rpt"/>
</dbReference>
<organism evidence="5 6">
    <name type="scientific">Gryllus longicercus</name>
    <dbReference type="NCBI Taxonomy" id="2509291"/>
    <lineage>
        <taxon>Eukaryota</taxon>
        <taxon>Metazoa</taxon>
        <taxon>Ecdysozoa</taxon>
        <taxon>Arthropoda</taxon>
        <taxon>Hexapoda</taxon>
        <taxon>Insecta</taxon>
        <taxon>Pterygota</taxon>
        <taxon>Neoptera</taxon>
        <taxon>Polyneoptera</taxon>
        <taxon>Orthoptera</taxon>
        <taxon>Ensifera</taxon>
        <taxon>Gryllidea</taxon>
        <taxon>Grylloidea</taxon>
        <taxon>Gryllidae</taxon>
        <taxon>Gryllinae</taxon>
        <taxon>Gryllus</taxon>
    </lineage>
</organism>
<gene>
    <name evidence="5" type="ORF">R5R35_009059</name>
</gene>
<dbReference type="PANTHER" id="PTHR46574:SF1">
    <property type="entry name" value="43 KDA RECEPTOR-ASSOCIATED PROTEIN OF THE SYNAPSE"/>
    <property type="match status" value="1"/>
</dbReference>
<evidence type="ECO:0000256" key="3">
    <source>
        <dbReference type="PROSITE-ProRule" id="PRU00175"/>
    </source>
</evidence>
<evidence type="ECO:0000259" key="4">
    <source>
        <dbReference type="PROSITE" id="PS50089"/>
    </source>
</evidence>
<keyword evidence="6" id="KW-1185">Reference proteome</keyword>
<dbReference type="Gene3D" id="3.30.40.10">
    <property type="entry name" value="Zinc/RING finger domain, C3HC4 (zinc finger)"/>
    <property type="match status" value="1"/>
</dbReference>
<accession>A0AAN9Z5G3</accession>
<dbReference type="GO" id="GO:0007271">
    <property type="term" value="P:synaptic transmission, cholinergic"/>
    <property type="evidence" value="ECO:0007669"/>
    <property type="project" value="TreeGrafter"/>
</dbReference>
<dbReference type="InterPro" id="IPR052480">
    <property type="entry name" value="RAPsyn"/>
</dbReference>
<dbReference type="Gene3D" id="1.25.40.10">
    <property type="entry name" value="Tetratricopeptide repeat domain"/>
    <property type="match status" value="3"/>
</dbReference>
<dbReference type="SUPFAM" id="SSF57850">
    <property type="entry name" value="RING/U-box"/>
    <property type="match status" value="1"/>
</dbReference>
<dbReference type="GO" id="GO:0008270">
    <property type="term" value="F:zinc ion binding"/>
    <property type="evidence" value="ECO:0007669"/>
    <property type="project" value="UniProtKB-KW"/>
</dbReference>
<dbReference type="PANTHER" id="PTHR46574">
    <property type="entry name" value="43 KDA RECEPTOR-ASSOCIATED PROTEIN OF THE SYNAPSE"/>
    <property type="match status" value="1"/>
</dbReference>
<evidence type="ECO:0000313" key="5">
    <source>
        <dbReference type="EMBL" id="KAK7863502.1"/>
    </source>
</evidence>
<dbReference type="GO" id="GO:0005886">
    <property type="term" value="C:plasma membrane"/>
    <property type="evidence" value="ECO:0007669"/>
    <property type="project" value="TreeGrafter"/>
</dbReference>
<dbReference type="GO" id="GO:1900075">
    <property type="term" value="P:positive regulation of neuromuscular synaptic transmission"/>
    <property type="evidence" value="ECO:0007669"/>
    <property type="project" value="TreeGrafter"/>
</dbReference>